<protein>
    <submittedName>
        <fullName evidence="2">Uncharacterized protein</fullName>
    </submittedName>
</protein>
<sequence length="126" mass="15427">MRFTLTSLILAASSILSVASSAAPEPEAPKLEVRSGDRRGRGRRIGYFNHGRVWRWDDRSDDIFIRALRYRPSVYYGQRFQYCYQYIPDFRRRWDTDIVFRGNWNRDLTFRNRWFGRVRYNGWRRY</sequence>
<dbReference type="EMBL" id="MBFR01000142">
    <property type="protein sequence ID" value="PVU92988.1"/>
    <property type="molecule type" value="Genomic_DNA"/>
</dbReference>
<gene>
    <name evidence="3" type="ORF">BB561_003496</name>
    <name evidence="2" type="ORF">BB561_003497</name>
</gene>
<feature type="chain" id="PRO_5036052035" evidence="1">
    <location>
        <begin position="23"/>
        <end position="126"/>
    </location>
</feature>
<dbReference type="STRING" id="133385.A0A2T9YKY2"/>
<comment type="caution">
    <text evidence="2">The sequence shown here is derived from an EMBL/GenBank/DDBJ whole genome shotgun (WGS) entry which is preliminary data.</text>
</comment>
<dbReference type="AlphaFoldDB" id="A0A2T9YKY2"/>
<evidence type="ECO:0000313" key="3">
    <source>
        <dbReference type="EMBL" id="PVU92989.1"/>
    </source>
</evidence>
<dbReference type="OrthoDB" id="5589309at2759"/>
<name>A0A2T9YKY2_9FUNG</name>
<dbReference type="EMBL" id="MBFR01000142">
    <property type="protein sequence ID" value="PVU92989.1"/>
    <property type="molecule type" value="Genomic_DNA"/>
</dbReference>
<feature type="signal peptide" evidence="1">
    <location>
        <begin position="1"/>
        <end position="22"/>
    </location>
</feature>
<proteinExistence type="predicted"/>
<accession>A0A2T9YKY2</accession>
<organism evidence="2 4">
    <name type="scientific">Smittium simulii</name>
    <dbReference type="NCBI Taxonomy" id="133385"/>
    <lineage>
        <taxon>Eukaryota</taxon>
        <taxon>Fungi</taxon>
        <taxon>Fungi incertae sedis</taxon>
        <taxon>Zoopagomycota</taxon>
        <taxon>Kickxellomycotina</taxon>
        <taxon>Harpellomycetes</taxon>
        <taxon>Harpellales</taxon>
        <taxon>Legeriomycetaceae</taxon>
        <taxon>Smittium</taxon>
    </lineage>
</organism>
<keyword evidence="1" id="KW-0732">Signal</keyword>
<dbReference type="Proteomes" id="UP000245383">
    <property type="component" value="Unassembled WGS sequence"/>
</dbReference>
<evidence type="ECO:0000313" key="4">
    <source>
        <dbReference type="Proteomes" id="UP000245383"/>
    </source>
</evidence>
<keyword evidence="4" id="KW-1185">Reference proteome</keyword>
<evidence type="ECO:0000256" key="1">
    <source>
        <dbReference type="SAM" id="SignalP"/>
    </source>
</evidence>
<evidence type="ECO:0000313" key="2">
    <source>
        <dbReference type="EMBL" id="PVU92988.1"/>
    </source>
</evidence>
<reference evidence="2 4" key="1">
    <citation type="journal article" date="2018" name="MBio">
        <title>Comparative Genomics Reveals the Core Gene Toolbox for the Fungus-Insect Symbiosis.</title>
        <authorList>
            <person name="Wang Y."/>
            <person name="Stata M."/>
            <person name="Wang W."/>
            <person name="Stajich J.E."/>
            <person name="White M.M."/>
            <person name="Moncalvo J.M."/>
        </authorList>
    </citation>
    <scope>NUCLEOTIDE SEQUENCE [LARGE SCALE GENOMIC DNA]</scope>
    <source>
        <strain evidence="2 4">SWE-8-4</strain>
    </source>
</reference>